<dbReference type="AlphaFoldDB" id="C4Z912"/>
<dbReference type="FunFam" id="1.10.3720.10:FF:000033">
    <property type="entry name" value="Polar amino acid ABC transporter permease"/>
    <property type="match status" value="1"/>
</dbReference>
<dbReference type="EMBL" id="CP001107">
    <property type="protein sequence ID" value="ACR75243.1"/>
    <property type="molecule type" value="Genomic_DNA"/>
</dbReference>
<dbReference type="InterPro" id="IPR035906">
    <property type="entry name" value="MetI-like_sf"/>
</dbReference>
<dbReference type="SUPFAM" id="SSF53850">
    <property type="entry name" value="Periplasmic binding protein-like II"/>
    <property type="match status" value="2"/>
</dbReference>
<dbReference type="Proteomes" id="UP000001477">
    <property type="component" value="Chromosome"/>
</dbReference>
<gene>
    <name evidence="14" type="ordered locus">EUBREC_1489</name>
</gene>
<evidence type="ECO:0000313" key="15">
    <source>
        <dbReference type="Proteomes" id="UP000001477"/>
    </source>
</evidence>
<dbReference type="GO" id="GO:0022857">
    <property type="term" value="F:transmembrane transporter activity"/>
    <property type="evidence" value="ECO:0007669"/>
    <property type="project" value="InterPro"/>
</dbReference>
<evidence type="ECO:0000256" key="6">
    <source>
        <dbReference type="ARBA" id="ARBA00022692"/>
    </source>
</evidence>
<dbReference type="InterPro" id="IPR010065">
    <property type="entry name" value="AA_ABC_transptr_permease_3TM"/>
</dbReference>
<keyword evidence="5" id="KW-1003">Cell membrane</keyword>
<organism evidence="14 15">
    <name type="scientific">Agathobacter rectalis (strain ATCC 33656 / DSM 3377 / JCM 17463 / KCTC 5835 / VPI 0990)</name>
    <name type="common">Eubacterium rectale</name>
    <dbReference type="NCBI Taxonomy" id="515619"/>
    <lineage>
        <taxon>Bacteria</taxon>
        <taxon>Bacillati</taxon>
        <taxon>Bacillota</taxon>
        <taxon>Clostridia</taxon>
        <taxon>Lachnospirales</taxon>
        <taxon>Lachnospiraceae</taxon>
        <taxon>Agathobacter</taxon>
    </lineage>
</organism>
<dbReference type="Pfam" id="PF00497">
    <property type="entry name" value="SBP_bac_3"/>
    <property type="match status" value="2"/>
</dbReference>
<evidence type="ECO:0000256" key="2">
    <source>
        <dbReference type="ARBA" id="ARBA00010072"/>
    </source>
</evidence>
<evidence type="ECO:0000313" key="14">
    <source>
        <dbReference type="EMBL" id="ACR75243.1"/>
    </source>
</evidence>
<keyword evidence="8" id="KW-0029">Amino-acid transport</keyword>
<name>C4Z912_AGARV</name>
<dbReference type="PROSITE" id="PS51257">
    <property type="entry name" value="PROKAR_LIPOPROTEIN"/>
    <property type="match status" value="1"/>
</dbReference>
<dbReference type="HOGENOM" id="CLU_528691_0_0_9"/>
<sequence>MRNNMKSIKKKPIMILLMAALMATFIVSLCACGKSDSKKVACVDDLEGAKIGVQLGTTGDIYVSDYENDGSGTKVERYNKGADAVQALKVGKIDCVVIDEQPALAFVKENKGLKILDEEFTNEDYAFCLKKGNTELRDKVNTALEKLQQDGTVQSIIDNYIGSEDQVGKTPYVKKDIDRSNGTLKVGTNAEFPPYEYYEDNKVTGIDMDIMQAIADELGMDMQVEDMQFDAIIAAVSSGKVDVGAAGFTVTEDRQKNVDFTDTYITTKQEIIVKDSQSGSSIGIKEKLYDNFVKDNRYMYIVKGLGNTIVITIFAVMLGIVLGFLIAIVRTSHDRNGGLAILNGICKAYLTIIRGTPVMIQLLIIYYVVLASVTNKILVAVIAFGLNSAAYVAEIVRSGIMSVDIGQFEAGRSLGLNYRQTMKLVIIPQAVKNILPALLNEFISLLKETSISGYIGMMDLTKGGDIIRSNTYEAFIPLIAVALIYLVIVMLLSHGVSKLERRLRSNER</sequence>
<keyword evidence="7 12" id="KW-0732">Signal</keyword>
<dbReference type="PROSITE" id="PS01039">
    <property type="entry name" value="SBP_BACTERIAL_3"/>
    <property type="match status" value="1"/>
</dbReference>
<proteinExistence type="inferred from homology"/>
<evidence type="ECO:0000256" key="5">
    <source>
        <dbReference type="ARBA" id="ARBA00022475"/>
    </source>
</evidence>
<dbReference type="KEGG" id="ere:EUBREC_1489"/>
<dbReference type="InterPro" id="IPR043429">
    <property type="entry name" value="ArtM/GltK/GlnP/TcyL/YhdX-like"/>
</dbReference>
<dbReference type="PROSITE" id="PS50928">
    <property type="entry name" value="ABC_TM1"/>
    <property type="match status" value="1"/>
</dbReference>
<evidence type="ECO:0000256" key="8">
    <source>
        <dbReference type="ARBA" id="ARBA00022970"/>
    </source>
</evidence>
<evidence type="ECO:0000256" key="7">
    <source>
        <dbReference type="ARBA" id="ARBA00022729"/>
    </source>
</evidence>
<keyword evidence="9 11" id="KW-1133">Transmembrane helix</keyword>
<keyword evidence="10 11" id="KW-0472">Membrane</keyword>
<dbReference type="NCBIfam" id="TIGR01726">
    <property type="entry name" value="HEQRo_perm_3TM"/>
    <property type="match status" value="1"/>
</dbReference>
<dbReference type="Gene3D" id="1.10.3720.10">
    <property type="entry name" value="MetI-like"/>
    <property type="match status" value="1"/>
</dbReference>
<dbReference type="CDD" id="cd06261">
    <property type="entry name" value="TM_PBP2"/>
    <property type="match status" value="1"/>
</dbReference>
<dbReference type="InterPro" id="IPR001638">
    <property type="entry name" value="Solute-binding_3/MltF_N"/>
</dbReference>
<evidence type="ECO:0000259" key="13">
    <source>
        <dbReference type="PROSITE" id="PS50928"/>
    </source>
</evidence>
<evidence type="ECO:0000256" key="11">
    <source>
        <dbReference type="SAM" id="Phobius"/>
    </source>
</evidence>
<comment type="similarity">
    <text evidence="2">Belongs to the binding-protein-dependent transport system permease family. HisMQ subfamily.</text>
</comment>
<evidence type="ECO:0000256" key="4">
    <source>
        <dbReference type="ARBA" id="ARBA00022448"/>
    </source>
</evidence>
<accession>C4Z912</accession>
<evidence type="ECO:0000256" key="10">
    <source>
        <dbReference type="ARBA" id="ARBA00023136"/>
    </source>
</evidence>
<evidence type="ECO:0000256" key="1">
    <source>
        <dbReference type="ARBA" id="ARBA00004651"/>
    </source>
</evidence>
<dbReference type="SUPFAM" id="SSF161098">
    <property type="entry name" value="MetI-like"/>
    <property type="match status" value="1"/>
</dbReference>
<feature type="chain" id="PRO_5002947038" evidence="12">
    <location>
        <begin position="32"/>
        <end position="508"/>
    </location>
</feature>
<dbReference type="GO" id="GO:0043190">
    <property type="term" value="C:ATP-binding cassette (ABC) transporter complex"/>
    <property type="evidence" value="ECO:0007669"/>
    <property type="project" value="InterPro"/>
</dbReference>
<dbReference type="STRING" id="515619.EUBREC_1489"/>
<reference evidence="14 15" key="1">
    <citation type="journal article" date="2009" name="Proc. Natl. Acad. Sci. U.S.A.">
        <title>Characterizing a model human gut microbiota composed of members of its two dominant bacterial phyla.</title>
        <authorList>
            <person name="Mahowald M.A."/>
            <person name="Rey F.E."/>
            <person name="Seedorf H."/>
            <person name="Turnbaugh P.J."/>
            <person name="Fulton R.S."/>
            <person name="Wollam A."/>
            <person name="Shah N."/>
            <person name="Wang C."/>
            <person name="Magrini V."/>
            <person name="Wilson R.K."/>
            <person name="Cantarel B.L."/>
            <person name="Coutinho P.M."/>
            <person name="Henrissat B."/>
            <person name="Crock L.W."/>
            <person name="Russell A."/>
            <person name="Verberkmoes N.C."/>
            <person name="Hettich R.L."/>
            <person name="Gordon J.I."/>
        </authorList>
    </citation>
    <scope>NUCLEOTIDE SEQUENCE [LARGE SCALE GENOMIC DNA]</scope>
    <source>
        <strain evidence="15">ATCC 33656 / DSM 3377 / JCM 17463 / KCTC 5835 / LMG 30912 / VPI 0990</strain>
    </source>
</reference>
<dbReference type="PANTHER" id="PTHR30614:SF20">
    <property type="entry name" value="GLUTAMINE TRANSPORT SYSTEM PERMEASE PROTEIN GLNP"/>
    <property type="match status" value="1"/>
</dbReference>
<feature type="transmembrane region" description="Helical" evidence="11">
    <location>
        <begin position="309"/>
        <end position="329"/>
    </location>
</feature>
<dbReference type="Gene3D" id="3.40.190.10">
    <property type="entry name" value="Periplasmic binding protein-like II"/>
    <property type="match status" value="4"/>
</dbReference>
<protein>
    <submittedName>
        <fullName evidence="14">Amino acid ABC transporter, permease protein</fullName>
    </submittedName>
</protein>
<comment type="similarity">
    <text evidence="3">Belongs to the bacterial solute-binding protein 3 family.</text>
</comment>
<dbReference type="InterPro" id="IPR018313">
    <property type="entry name" value="SBP_3_CS"/>
</dbReference>
<evidence type="ECO:0000256" key="9">
    <source>
        <dbReference type="ARBA" id="ARBA00022989"/>
    </source>
</evidence>
<comment type="subcellular location">
    <subcellularLocation>
        <location evidence="1">Cell membrane</location>
        <topology evidence="1">Multi-pass membrane protein</topology>
    </subcellularLocation>
</comment>
<dbReference type="InterPro" id="IPR000515">
    <property type="entry name" value="MetI-like"/>
</dbReference>
<evidence type="ECO:0000256" key="12">
    <source>
        <dbReference type="SAM" id="SignalP"/>
    </source>
</evidence>
<dbReference type="PaxDb" id="515619-EUBREC_1489"/>
<evidence type="ECO:0000256" key="3">
    <source>
        <dbReference type="ARBA" id="ARBA00010333"/>
    </source>
</evidence>
<dbReference type="SMART" id="SM00062">
    <property type="entry name" value="PBPb"/>
    <property type="match status" value="2"/>
</dbReference>
<keyword evidence="6 11" id="KW-0812">Transmembrane</keyword>
<feature type="domain" description="ABC transmembrane type-1" evidence="13">
    <location>
        <begin position="305"/>
        <end position="496"/>
    </location>
</feature>
<feature type="transmembrane region" description="Helical" evidence="11">
    <location>
        <begin position="474"/>
        <end position="496"/>
    </location>
</feature>
<keyword evidence="4" id="KW-0813">Transport</keyword>
<dbReference type="PANTHER" id="PTHR30614">
    <property type="entry name" value="MEMBRANE COMPONENT OF AMINO ACID ABC TRANSPORTER"/>
    <property type="match status" value="1"/>
</dbReference>
<dbReference type="GO" id="GO:0006865">
    <property type="term" value="P:amino acid transport"/>
    <property type="evidence" value="ECO:0007669"/>
    <property type="project" value="UniProtKB-KW"/>
</dbReference>
<feature type="signal peptide" evidence="12">
    <location>
        <begin position="1"/>
        <end position="31"/>
    </location>
</feature>